<dbReference type="Proteomes" id="UP000641932">
    <property type="component" value="Unassembled WGS sequence"/>
</dbReference>
<dbReference type="InterPro" id="IPR041522">
    <property type="entry name" value="CdaR_GGDEF"/>
</dbReference>
<feature type="domain" description="PucR C-terminal helix-turn-helix" evidence="2">
    <location>
        <begin position="447"/>
        <end position="505"/>
    </location>
</feature>
<dbReference type="Gene3D" id="1.10.10.2840">
    <property type="entry name" value="PucR C-terminal helix-turn-helix domain"/>
    <property type="match status" value="1"/>
</dbReference>
<gene>
    <name evidence="4" type="ORF">GCM10012280_46150</name>
</gene>
<reference evidence="4" key="1">
    <citation type="journal article" date="2014" name="Int. J. Syst. Evol. Microbiol.">
        <title>Complete genome sequence of Corynebacterium casei LMG S-19264T (=DSM 44701T), isolated from a smear-ripened cheese.</title>
        <authorList>
            <consortium name="US DOE Joint Genome Institute (JGI-PGF)"/>
            <person name="Walter F."/>
            <person name="Albersmeier A."/>
            <person name="Kalinowski J."/>
            <person name="Ruckert C."/>
        </authorList>
    </citation>
    <scope>NUCLEOTIDE SEQUENCE</scope>
    <source>
        <strain evidence="4">CGMCC 4.7201</strain>
    </source>
</reference>
<keyword evidence="5" id="KW-1185">Reference proteome</keyword>
<evidence type="ECO:0000256" key="1">
    <source>
        <dbReference type="ARBA" id="ARBA00006754"/>
    </source>
</evidence>
<evidence type="ECO:0000259" key="2">
    <source>
        <dbReference type="Pfam" id="PF13556"/>
    </source>
</evidence>
<dbReference type="EMBL" id="BMMS01000020">
    <property type="protein sequence ID" value="GGO93489.1"/>
    <property type="molecule type" value="Genomic_DNA"/>
</dbReference>
<sequence>MNARPTVSQLLAGQVLEGASLLGGAQGLHRTVTDVHACTPAEADLSRFGTHAALVLQSPVGYQLEMLLPRAREAQASVLAVCAEPAAVLGSTRWLADRLALPLVAVPSAPLLDLAQRLHALVHGDDTNRGLTCARLARQLGRRPASPAETVHALNALLPAQCAILSAEGTPLAGEPPARQLDHLLRAAAPATIRDEAGAVIALPAGSASGRLVPLWLIAETADITDSELNTITAALQIAAWAVTAWSATHQLEAARNSAFQASVLTELLTAGDQVTAHTVGHALEAGWTLDGWHIGVRILPTDTASRRSQATTTRLRQVLAAQRISAPLVELGDSWAAWLSEPDEPAPDRFSAVVAGVRRSLAAMPGAALVAGIGKAQPGPAGLARTLTEAWELAQIAGISPGRRRVEHAGATDPRRLVLAVVSGNETVRRSHLLLGALLEPSNNVLLETLDTYLTLESSASATAKSLHVHRNTVLKRLDRIEQLLQMRLDDPAIRFALRIACRAAR</sequence>
<dbReference type="Pfam" id="PF13556">
    <property type="entry name" value="HTH_30"/>
    <property type="match status" value="1"/>
</dbReference>
<evidence type="ECO:0000313" key="5">
    <source>
        <dbReference type="Proteomes" id="UP000641932"/>
    </source>
</evidence>
<protein>
    <recommendedName>
        <fullName evidence="6">PucR family transcriptional regulator</fullName>
    </recommendedName>
</protein>
<dbReference type="InterPro" id="IPR051448">
    <property type="entry name" value="CdaR-like_regulators"/>
</dbReference>
<dbReference type="PANTHER" id="PTHR33744:SF7">
    <property type="entry name" value="PUCR FAMILY TRANSCRIPTIONAL REGULATOR"/>
    <property type="match status" value="1"/>
</dbReference>
<organism evidence="4 5">
    <name type="scientific">Wenjunlia tyrosinilytica</name>
    <dbReference type="NCBI Taxonomy" id="1544741"/>
    <lineage>
        <taxon>Bacteria</taxon>
        <taxon>Bacillati</taxon>
        <taxon>Actinomycetota</taxon>
        <taxon>Actinomycetes</taxon>
        <taxon>Kitasatosporales</taxon>
        <taxon>Streptomycetaceae</taxon>
        <taxon>Wenjunlia</taxon>
    </lineage>
</organism>
<dbReference type="RefSeq" id="WP_189133676.1">
    <property type="nucleotide sequence ID" value="NZ_BMMS01000020.1"/>
</dbReference>
<dbReference type="AlphaFoldDB" id="A0A917ZUD5"/>
<dbReference type="InterPro" id="IPR025736">
    <property type="entry name" value="PucR_C-HTH_dom"/>
</dbReference>
<feature type="domain" description="CdaR GGDEF-like" evidence="3">
    <location>
        <begin position="282"/>
        <end position="396"/>
    </location>
</feature>
<accession>A0A917ZUD5</accession>
<evidence type="ECO:0000259" key="3">
    <source>
        <dbReference type="Pfam" id="PF17853"/>
    </source>
</evidence>
<name>A0A917ZUD5_9ACTN</name>
<dbReference type="Pfam" id="PF17853">
    <property type="entry name" value="GGDEF_2"/>
    <property type="match status" value="1"/>
</dbReference>
<comment type="similarity">
    <text evidence="1">Belongs to the CdaR family.</text>
</comment>
<evidence type="ECO:0008006" key="6">
    <source>
        <dbReference type="Google" id="ProtNLM"/>
    </source>
</evidence>
<dbReference type="PANTHER" id="PTHR33744">
    <property type="entry name" value="CARBOHYDRATE DIACID REGULATOR"/>
    <property type="match status" value="1"/>
</dbReference>
<proteinExistence type="inferred from homology"/>
<comment type="caution">
    <text evidence="4">The sequence shown here is derived from an EMBL/GenBank/DDBJ whole genome shotgun (WGS) entry which is preliminary data.</text>
</comment>
<dbReference type="InterPro" id="IPR042070">
    <property type="entry name" value="PucR_C-HTH_sf"/>
</dbReference>
<reference evidence="4" key="2">
    <citation type="submission" date="2020-09" db="EMBL/GenBank/DDBJ databases">
        <authorList>
            <person name="Sun Q."/>
            <person name="Zhou Y."/>
        </authorList>
    </citation>
    <scope>NUCLEOTIDE SEQUENCE</scope>
    <source>
        <strain evidence="4">CGMCC 4.7201</strain>
    </source>
</reference>
<evidence type="ECO:0000313" key="4">
    <source>
        <dbReference type="EMBL" id="GGO93489.1"/>
    </source>
</evidence>